<evidence type="ECO:0000256" key="2">
    <source>
        <dbReference type="ARBA" id="ARBA00022801"/>
    </source>
</evidence>
<dbReference type="Pfam" id="PF00293">
    <property type="entry name" value="NUDIX"/>
    <property type="match status" value="1"/>
</dbReference>
<evidence type="ECO:0000313" key="5">
    <source>
        <dbReference type="EMBL" id="PVE77727.1"/>
    </source>
</evidence>
<evidence type="ECO:0000313" key="6">
    <source>
        <dbReference type="Proteomes" id="UP000244649"/>
    </source>
</evidence>
<dbReference type="SUPFAM" id="SSF55811">
    <property type="entry name" value="Nudix"/>
    <property type="match status" value="1"/>
</dbReference>
<name>A0A2T7WT47_MICTE</name>
<accession>A0A2T7WT47</accession>
<keyword evidence="3" id="KW-0460">Magnesium</keyword>
<dbReference type="InterPro" id="IPR015797">
    <property type="entry name" value="NUDIX_hydrolase-like_dom_sf"/>
</dbReference>
<dbReference type="InterPro" id="IPR020084">
    <property type="entry name" value="NUDIX_hydrolase_CS"/>
</dbReference>
<dbReference type="Proteomes" id="UP000244649">
    <property type="component" value="Unassembled WGS sequence"/>
</dbReference>
<dbReference type="EMBL" id="QDFT01000007">
    <property type="protein sequence ID" value="PVE77727.1"/>
    <property type="molecule type" value="Genomic_DNA"/>
</dbReference>
<evidence type="ECO:0000256" key="3">
    <source>
        <dbReference type="ARBA" id="ARBA00022842"/>
    </source>
</evidence>
<dbReference type="Gene3D" id="3.90.79.10">
    <property type="entry name" value="Nucleoside Triphosphate Pyrophosphohydrolase"/>
    <property type="match status" value="1"/>
</dbReference>
<gene>
    <name evidence="5" type="ORF">DC432_04480</name>
</gene>
<reference evidence="5 6" key="1">
    <citation type="submission" date="2018-04" db="EMBL/GenBank/DDBJ databases">
        <authorList>
            <person name="Go L.Y."/>
            <person name="Mitchell J.A."/>
        </authorList>
    </citation>
    <scope>NUCLEOTIDE SEQUENCE [LARGE SCALE GENOMIC DNA]</scope>
    <source>
        <strain evidence="5 6">TPD7010</strain>
    </source>
</reference>
<dbReference type="GO" id="GO:0016787">
    <property type="term" value="F:hydrolase activity"/>
    <property type="evidence" value="ECO:0007669"/>
    <property type="project" value="UniProtKB-KW"/>
</dbReference>
<proteinExistence type="predicted"/>
<comment type="cofactor">
    <cofactor evidence="1">
        <name>Mg(2+)</name>
        <dbReference type="ChEBI" id="CHEBI:18420"/>
    </cofactor>
</comment>
<dbReference type="CDD" id="cd04693">
    <property type="entry name" value="NUDIX_Hydrolase"/>
    <property type="match status" value="1"/>
</dbReference>
<feature type="domain" description="Nudix hydrolase" evidence="4">
    <location>
        <begin position="65"/>
        <end position="190"/>
    </location>
</feature>
<dbReference type="PANTHER" id="PTHR43046">
    <property type="entry name" value="GDP-MANNOSE MANNOSYL HYDROLASE"/>
    <property type="match status" value="1"/>
</dbReference>
<evidence type="ECO:0000256" key="1">
    <source>
        <dbReference type="ARBA" id="ARBA00001946"/>
    </source>
</evidence>
<dbReference type="PROSITE" id="PS51462">
    <property type="entry name" value="NUDIX"/>
    <property type="match status" value="1"/>
</dbReference>
<keyword evidence="2" id="KW-0378">Hydrolase</keyword>
<sequence>MRRRPRASSLASAALPGMMSLGRAGARSRGGGAMADDEMWDVTDVQGTPTGALHRRGDGPVPAGSFHIVASVCLVGTSGRVLMSLRAASKDYPLAWEFPAGSALRGESSRAGALRELAEETGLRVAPDDLVLVGRVIEERALFDLWVAPIDGEPTPTPDPEEVQDAEWVTLDEVERRWHAGVFATPWNARFEQLWEVLIERVADVGGNGE</sequence>
<dbReference type="PROSITE" id="PS00893">
    <property type="entry name" value="NUDIX_BOX"/>
    <property type="match status" value="1"/>
</dbReference>
<evidence type="ECO:0000259" key="4">
    <source>
        <dbReference type="PROSITE" id="PS51462"/>
    </source>
</evidence>
<dbReference type="PANTHER" id="PTHR43046:SF12">
    <property type="entry name" value="GDP-MANNOSE MANNOSYL HYDROLASE"/>
    <property type="match status" value="1"/>
</dbReference>
<comment type="caution">
    <text evidence="5">The sequence shown here is derived from an EMBL/GenBank/DDBJ whole genome shotgun (WGS) entry which is preliminary data.</text>
</comment>
<dbReference type="InterPro" id="IPR000086">
    <property type="entry name" value="NUDIX_hydrolase_dom"/>
</dbReference>
<organism evidence="5 6">
    <name type="scientific">Microbacterium testaceum</name>
    <name type="common">Aureobacterium testaceum</name>
    <name type="synonym">Brevibacterium testaceum</name>
    <dbReference type="NCBI Taxonomy" id="2033"/>
    <lineage>
        <taxon>Bacteria</taxon>
        <taxon>Bacillati</taxon>
        <taxon>Actinomycetota</taxon>
        <taxon>Actinomycetes</taxon>
        <taxon>Micrococcales</taxon>
        <taxon>Microbacteriaceae</taxon>
        <taxon>Microbacterium</taxon>
    </lineage>
</organism>
<dbReference type="AlphaFoldDB" id="A0A2T7WT47"/>
<protein>
    <recommendedName>
        <fullName evidence="4">Nudix hydrolase domain-containing protein</fullName>
    </recommendedName>
</protein>